<dbReference type="Pfam" id="PF13505">
    <property type="entry name" value="OMP_b-brl"/>
    <property type="match status" value="1"/>
</dbReference>
<organism evidence="4 5">
    <name type="scientific">Flavobacterium piscisymbiosum</name>
    <dbReference type="NCBI Taxonomy" id="2893753"/>
    <lineage>
        <taxon>Bacteria</taxon>
        <taxon>Pseudomonadati</taxon>
        <taxon>Bacteroidota</taxon>
        <taxon>Flavobacteriia</taxon>
        <taxon>Flavobacteriales</taxon>
        <taxon>Flavobacteriaceae</taxon>
        <taxon>Flavobacterium</taxon>
    </lineage>
</organism>
<dbReference type="RefSeq" id="WP_230039331.1">
    <property type="nucleotide sequence ID" value="NZ_JAJJMM010000001.1"/>
</dbReference>
<feature type="chain" id="PRO_5047055092" description="Outer membrane protein beta-barrel domain-containing protein" evidence="2">
    <location>
        <begin position="19"/>
        <end position="211"/>
    </location>
</feature>
<evidence type="ECO:0000313" key="4">
    <source>
        <dbReference type="EMBL" id="MCC9065574.1"/>
    </source>
</evidence>
<dbReference type="InterPro" id="IPR011250">
    <property type="entry name" value="OMP/PagP_B-barrel"/>
</dbReference>
<evidence type="ECO:0000313" key="5">
    <source>
        <dbReference type="Proteomes" id="UP001430679"/>
    </source>
</evidence>
<sequence length="211" mass="23350">MTKLLITILFFFSALLMAQTQSETGTKKFSVDFGGSFGVFSPFKESAKGFPDDKNQLGSNGVTFLQFNYKEHYFAKLQFGQTTVSYKSIQSSNGFNSIIDSKANSTTIGINIGYQYKIKHWQPFVMVGSGTSFIDSPKTVLINENTISYTTKTGSYLYISASIGVNYIFNRYFIVSLEGQASRLPTVPSGSDTHLSGMSLQLGLKSYLFSF</sequence>
<feature type="domain" description="Outer membrane protein beta-barrel" evidence="3">
    <location>
        <begin position="12"/>
        <end position="204"/>
    </location>
</feature>
<dbReference type="SUPFAM" id="SSF56925">
    <property type="entry name" value="OMPA-like"/>
    <property type="match status" value="1"/>
</dbReference>
<keyword evidence="5" id="KW-1185">Reference proteome</keyword>
<reference evidence="4" key="1">
    <citation type="submission" date="2021-11" db="EMBL/GenBank/DDBJ databases">
        <title>Description of novel Flavobacterium species.</title>
        <authorList>
            <person name="Saticioglu I.B."/>
            <person name="Ay H."/>
            <person name="Altun S."/>
            <person name="Duman M."/>
        </authorList>
    </citation>
    <scope>NUCLEOTIDE SEQUENCE</scope>
    <source>
        <strain evidence="4">F-30</strain>
    </source>
</reference>
<evidence type="ECO:0000256" key="1">
    <source>
        <dbReference type="ARBA" id="ARBA00022729"/>
    </source>
</evidence>
<gene>
    <name evidence="4" type="ORF">LNP81_21425</name>
</gene>
<name>A0ABS8MJA4_9FLAO</name>
<comment type="caution">
    <text evidence="4">The sequence shown here is derived from an EMBL/GenBank/DDBJ whole genome shotgun (WGS) entry which is preliminary data.</text>
</comment>
<dbReference type="Proteomes" id="UP001430679">
    <property type="component" value="Unassembled WGS sequence"/>
</dbReference>
<dbReference type="InterPro" id="IPR027385">
    <property type="entry name" value="Beta-barrel_OMP"/>
</dbReference>
<proteinExistence type="predicted"/>
<evidence type="ECO:0000256" key="2">
    <source>
        <dbReference type="SAM" id="SignalP"/>
    </source>
</evidence>
<feature type="signal peptide" evidence="2">
    <location>
        <begin position="1"/>
        <end position="18"/>
    </location>
</feature>
<keyword evidence="1 2" id="KW-0732">Signal</keyword>
<protein>
    <recommendedName>
        <fullName evidence="3">Outer membrane protein beta-barrel domain-containing protein</fullName>
    </recommendedName>
</protein>
<evidence type="ECO:0000259" key="3">
    <source>
        <dbReference type="Pfam" id="PF13505"/>
    </source>
</evidence>
<accession>A0ABS8MJA4</accession>
<dbReference type="EMBL" id="JAJJMM010000001">
    <property type="protein sequence ID" value="MCC9065574.1"/>
    <property type="molecule type" value="Genomic_DNA"/>
</dbReference>